<evidence type="ECO:0000256" key="15">
    <source>
        <dbReference type="SAM" id="MobiDB-lite"/>
    </source>
</evidence>
<dbReference type="EMBL" id="QRCM01000001">
    <property type="protein sequence ID" value="TXG91035.1"/>
    <property type="molecule type" value="Genomic_DNA"/>
</dbReference>
<keyword evidence="10 14" id="KW-0694">RNA-binding</keyword>
<dbReference type="Gene3D" id="3.40.50.800">
    <property type="entry name" value="Anticodon-binding domain"/>
    <property type="match status" value="1"/>
</dbReference>
<keyword evidence="3 14" id="KW-0963">Cytoplasm</keyword>
<feature type="domain" description="Aminoacyl-transfer RNA synthetases class-II family profile" evidence="16">
    <location>
        <begin position="313"/>
        <end position="588"/>
    </location>
</feature>
<dbReference type="InterPro" id="IPR002314">
    <property type="entry name" value="aa-tRNA-synt_IIb"/>
</dbReference>
<comment type="catalytic activity">
    <reaction evidence="13 14">
        <text>tRNA(Thr) + L-threonine + ATP = L-threonyl-tRNA(Thr) + AMP + diphosphate + H(+)</text>
        <dbReference type="Rhea" id="RHEA:24624"/>
        <dbReference type="Rhea" id="RHEA-COMP:9670"/>
        <dbReference type="Rhea" id="RHEA-COMP:9704"/>
        <dbReference type="ChEBI" id="CHEBI:15378"/>
        <dbReference type="ChEBI" id="CHEBI:30616"/>
        <dbReference type="ChEBI" id="CHEBI:33019"/>
        <dbReference type="ChEBI" id="CHEBI:57926"/>
        <dbReference type="ChEBI" id="CHEBI:78442"/>
        <dbReference type="ChEBI" id="CHEBI:78534"/>
        <dbReference type="ChEBI" id="CHEBI:456215"/>
        <dbReference type="EC" id="6.1.1.3"/>
    </reaction>
</comment>
<feature type="domain" description="TGS" evidence="17">
    <location>
        <begin position="17"/>
        <end position="85"/>
    </location>
</feature>
<dbReference type="InterPro" id="IPR006195">
    <property type="entry name" value="aa-tRNA-synth_II"/>
</dbReference>
<dbReference type="PROSITE" id="PS51880">
    <property type="entry name" value="TGS"/>
    <property type="match status" value="1"/>
</dbReference>
<dbReference type="AlphaFoldDB" id="A0A6P2CER0"/>
<gene>
    <name evidence="14" type="primary">thrS</name>
    <name evidence="18" type="ORF">DW322_13400</name>
</gene>
<dbReference type="Gene3D" id="3.30.980.10">
    <property type="entry name" value="Threonyl-trna Synthetase, Chain A, domain 2"/>
    <property type="match status" value="1"/>
</dbReference>
<evidence type="ECO:0000256" key="7">
    <source>
        <dbReference type="ARBA" id="ARBA00022741"/>
    </source>
</evidence>
<keyword evidence="4 14" id="KW-0820">tRNA-binding</keyword>
<keyword evidence="8 14" id="KW-0862">Zinc</keyword>
<evidence type="ECO:0000256" key="5">
    <source>
        <dbReference type="ARBA" id="ARBA00022598"/>
    </source>
</evidence>
<dbReference type="GO" id="GO:0046872">
    <property type="term" value="F:metal ion binding"/>
    <property type="evidence" value="ECO:0007669"/>
    <property type="project" value="UniProtKB-KW"/>
</dbReference>
<feature type="region of interest" description="Disordered" evidence="15">
    <location>
        <begin position="1"/>
        <end position="24"/>
    </location>
</feature>
<evidence type="ECO:0000256" key="3">
    <source>
        <dbReference type="ARBA" id="ARBA00022490"/>
    </source>
</evidence>
<dbReference type="HAMAP" id="MF_00184">
    <property type="entry name" value="Thr_tRNA_synth"/>
    <property type="match status" value="1"/>
</dbReference>
<dbReference type="Gene3D" id="3.30.54.20">
    <property type="match status" value="1"/>
</dbReference>
<comment type="caution">
    <text evidence="14">Lacks conserved residue(s) required for the propagation of feature annotation.</text>
</comment>
<dbReference type="PRINTS" id="PR01047">
    <property type="entry name" value="TRNASYNTHTHR"/>
</dbReference>
<dbReference type="GO" id="GO:0005737">
    <property type="term" value="C:cytoplasm"/>
    <property type="evidence" value="ECO:0007669"/>
    <property type="project" value="UniProtKB-SubCell"/>
</dbReference>
<dbReference type="SMART" id="SM00863">
    <property type="entry name" value="tRNA_SAD"/>
    <property type="match status" value="1"/>
</dbReference>
<keyword evidence="7 14" id="KW-0547">Nucleotide-binding</keyword>
<feature type="binding site" evidence="14">
    <location>
        <position position="565"/>
    </location>
    <ligand>
        <name>Zn(2+)</name>
        <dbReference type="ChEBI" id="CHEBI:29105"/>
        <note>catalytic</note>
    </ligand>
</feature>
<dbReference type="InterPro" id="IPR047246">
    <property type="entry name" value="ThrRS_anticodon"/>
</dbReference>
<dbReference type="Gene3D" id="3.30.930.10">
    <property type="entry name" value="Bira Bifunctional Protein, Domain 2"/>
    <property type="match status" value="1"/>
</dbReference>
<evidence type="ECO:0000256" key="14">
    <source>
        <dbReference type="HAMAP-Rule" id="MF_00184"/>
    </source>
</evidence>
<evidence type="ECO:0000256" key="8">
    <source>
        <dbReference type="ARBA" id="ARBA00022833"/>
    </source>
</evidence>
<evidence type="ECO:0000313" key="18">
    <source>
        <dbReference type="EMBL" id="TXG91035.1"/>
    </source>
</evidence>
<reference evidence="18 19" key="1">
    <citation type="submission" date="2018-07" db="EMBL/GenBank/DDBJ databases">
        <title>Genome sequence of Rhodococcus rhodnii ATCC 35071 from Rhodnius prolixus.</title>
        <authorList>
            <person name="Patel V."/>
            <person name="Vogel K.J."/>
        </authorList>
    </citation>
    <scope>NUCLEOTIDE SEQUENCE [LARGE SCALE GENOMIC DNA]</scope>
    <source>
        <strain evidence="18 19">ATCC 35071</strain>
    </source>
</reference>
<evidence type="ECO:0000256" key="11">
    <source>
        <dbReference type="ARBA" id="ARBA00022917"/>
    </source>
</evidence>
<dbReference type="InterPro" id="IPR004095">
    <property type="entry name" value="TGS"/>
</dbReference>
<dbReference type="InterPro" id="IPR004154">
    <property type="entry name" value="Anticodon-bd"/>
</dbReference>
<evidence type="ECO:0000256" key="9">
    <source>
        <dbReference type="ARBA" id="ARBA00022840"/>
    </source>
</evidence>
<dbReference type="InterPro" id="IPR018163">
    <property type="entry name" value="Thr/Ala-tRNA-synth_IIc_edit"/>
</dbReference>
<dbReference type="PROSITE" id="PS50862">
    <property type="entry name" value="AA_TRNA_LIGASE_II"/>
    <property type="match status" value="1"/>
</dbReference>
<evidence type="ECO:0000256" key="12">
    <source>
        <dbReference type="ARBA" id="ARBA00023146"/>
    </source>
</evidence>
<accession>A0A6P2CER0</accession>
<dbReference type="SUPFAM" id="SSF55186">
    <property type="entry name" value="ThrRS/AlaRS common domain"/>
    <property type="match status" value="1"/>
</dbReference>
<dbReference type="CDD" id="cd00771">
    <property type="entry name" value="ThrRS_core"/>
    <property type="match status" value="1"/>
</dbReference>
<dbReference type="GO" id="GO:0005524">
    <property type="term" value="F:ATP binding"/>
    <property type="evidence" value="ECO:0007669"/>
    <property type="project" value="UniProtKB-UniRule"/>
</dbReference>
<dbReference type="FunFam" id="3.30.930.10:FF:000019">
    <property type="entry name" value="Threonine--tRNA ligase"/>
    <property type="match status" value="1"/>
</dbReference>
<evidence type="ECO:0000256" key="4">
    <source>
        <dbReference type="ARBA" id="ARBA00022555"/>
    </source>
</evidence>
<comment type="subcellular location">
    <subcellularLocation>
        <location evidence="1 14">Cytoplasm</location>
    </subcellularLocation>
</comment>
<evidence type="ECO:0000256" key="10">
    <source>
        <dbReference type="ARBA" id="ARBA00022884"/>
    </source>
</evidence>
<proteinExistence type="inferred from homology"/>
<dbReference type="EC" id="6.1.1.3" evidence="14"/>
<evidence type="ECO:0000259" key="17">
    <source>
        <dbReference type="PROSITE" id="PS51880"/>
    </source>
</evidence>
<dbReference type="PANTHER" id="PTHR11451:SF44">
    <property type="entry name" value="THREONINE--TRNA LIGASE, CHLOROPLASTIC_MITOCHONDRIAL 2"/>
    <property type="match status" value="1"/>
</dbReference>
<dbReference type="CDD" id="cd00860">
    <property type="entry name" value="ThrRS_anticodon"/>
    <property type="match status" value="1"/>
</dbReference>
<feature type="binding site" evidence="14">
    <location>
        <position position="387"/>
    </location>
    <ligand>
        <name>Zn(2+)</name>
        <dbReference type="ChEBI" id="CHEBI:29105"/>
        <note>catalytic</note>
    </ligand>
</feature>
<evidence type="ECO:0000256" key="6">
    <source>
        <dbReference type="ARBA" id="ARBA00022723"/>
    </source>
</evidence>
<dbReference type="SUPFAM" id="SSF52954">
    <property type="entry name" value="Class II aaRS ABD-related"/>
    <property type="match status" value="1"/>
</dbReference>
<evidence type="ECO:0000256" key="2">
    <source>
        <dbReference type="ARBA" id="ARBA00008226"/>
    </source>
</evidence>
<dbReference type="FunFam" id="3.30.980.10:FF:000005">
    <property type="entry name" value="Threonyl-tRNA synthetase, mitochondrial"/>
    <property type="match status" value="1"/>
</dbReference>
<evidence type="ECO:0000259" key="16">
    <source>
        <dbReference type="PROSITE" id="PS50862"/>
    </source>
</evidence>
<comment type="caution">
    <text evidence="18">The sequence shown here is derived from an EMBL/GenBank/DDBJ whole genome shotgun (WGS) entry which is preliminary data.</text>
</comment>
<dbReference type="PANTHER" id="PTHR11451">
    <property type="entry name" value="THREONINE-TRNA LIGASE"/>
    <property type="match status" value="1"/>
</dbReference>
<dbReference type="FunFam" id="3.30.54.20:FF:000003">
    <property type="entry name" value="Threonine--tRNA ligase"/>
    <property type="match status" value="1"/>
</dbReference>
<dbReference type="InterPro" id="IPR036621">
    <property type="entry name" value="Anticodon-bd_dom_sf"/>
</dbReference>
<dbReference type="GO" id="GO:0006435">
    <property type="term" value="P:threonyl-tRNA aminoacylation"/>
    <property type="evidence" value="ECO:0007669"/>
    <property type="project" value="UniProtKB-UniRule"/>
</dbReference>
<dbReference type="Pfam" id="PF07973">
    <property type="entry name" value="tRNA_SAD"/>
    <property type="match status" value="1"/>
</dbReference>
<evidence type="ECO:0000256" key="1">
    <source>
        <dbReference type="ARBA" id="ARBA00004496"/>
    </source>
</evidence>
<comment type="subunit">
    <text evidence="14">Homodimer.</text>
</comment>
<dbReference type="InterPro" id="IPR045864">
    <property type="entry name" value="aa-tRNA-synth_II/BPL/LPL"/>
</dbReference>
<keyword evidence="5 14" id="KW-0436">Ligase</keyword>
<comment type="similarity">
    <text evidence="2 14">Belongs to the class-II aminoacyl-tRNA synthetase family.</text>
</comment>
<feature type="binding site" evidence="14">
    <location>
        <position position="438"/>
    </location>
    <ligand>
        <name>Zn(2+)</name>
        <dbReference type="ChEBI" id="CHEBI:29105"/>
        <note>catalytic</note>
    </ligand>
</feature>
<dbReference type="Pfam" id="PF00587">
    <property type="entry name" value="tRNA-synt_2b"/>
    <property type="match status" value="1"/>
</dbReference>
<keyword evidence="6 14" id="KW-0479">Metal-binding</keyword>
<dbReference type="GO" id="GO:0004829">
    <property type="term" value="F:threonine-tRNA ligase activity"/>
    <property type="evidence" value="ECO:0007669"/>
    <property type="project" value="UniProtKB-UniRule"/>
</dbReference>
<dbReference type="Pfam" id="PF03129">
    <property type="entry name" value="HGTP_anticodon"/>
    <property type="match status" value="1"/>
</dbReference>
<keyword evidence="11 14" id="KW-0648">Protein biosynthesis</keyword>
<dbReference type="InterPro" id="IPR012947">
    <property type="entry name" value="tRNA_SAD"/>
</dbReference>
<evidence type="ECO:0000313" key="19">
    <source>
        <dbReference type="Proteomes" id="UP000471120"/>
    </source>
</evidence>
<dbReference type="NCBIfam" id="TIGR00418">
    <property type="entry name" value="thrS"/>
    <property type="match status" value="1"/>
</dbReference>
<keyword evidence="9 14" id="KW-0067">ATP-binding</keyword>
<dbReference type="Proteomes" id="UP000471120">
    <property type="component" value="Unassembled WGS sequence"/>
</dbReference>
<dbReference type="InterPro" id="IPR002320">
    <property type="entry name" value="Thr-tRNA-ligase_IIa"/>
</dbReference>
<evidence type="ECO:0000256" key="13">
    <source>
        <dbReference type="ARBA" id="ARBA00049515"/>
    </source>
</evidence>
<keyword evidence="12 14" id="KW-0030">Aminoacyl-tRNA synthetase</keyword>
<sequence length="705" mass="78525">MVTHGGCRRAAVPPPSEETAVTTPVPDTSAALVRVAAGTTAGAAVREAGYPTKGPDTIVVVRDGEGRLRDLAWTPDADVEVEPVAASTDDGRSVIRHSAAHILAQAVQQEFPDAKLGIGPPITNGFYYDFQVERPFTPEDLAKLEKRMKQIVKGAQRFSRRVVDSVEDARTELANEPFKLELIDDKSGIDDPEIMEVGGSELTIYDNLDPRTGERVWGDLCRGPHIPTTKFVPAFKLTRSSAAYWRGDQNNAGLQRIYGTAWESKEAQEQYLELLAEAEKRDHRRLGAELDLFSFPDELGSGLPVFHPKGGIIRTEMENYSRRRHTEAGYEFVNTPHITKGHLFEVSGHLDWYREGMFPAMHVDEELAEDGTVRKPGQDYFLKPMNCPMHNLIFRARGRSYRELPLRLFEFGSVYRYEKSGVVHGLTRVRGMTQDDAHIYTTREDMRSELSSLLRFVLDLLKDFGLDDFYLELSTKNPDKYVGDDETWDEATATLAEVAADSGLELVPDPGGAAFYGPKISVQVKDALGRTWQMSTIQLDFNLPERFELEYTASDGTKKRPVMIHRALFGSIERFFGVLTEHYAGAFPAWLAPVQVVGIPVAENFEEHLLGVAATLKAAGVRAEVDTSDDRMQKKIRTHTTQKVPFMLLAGERDVEAGAVSFRFRDGTQVNGVPVDEAVAVITGWIARRENVSPTAALVRPEETQ</sequence>
<dbReference type="InterPro" id="IPR033728">
    <property type="entry name" value="ThrRS_core"/>
</dbReference>
<dbReference type="FunFam" id="3.40.50.800:FF:000001">
    <property type="entry name" value="Threonine--tRNA ligase"/>
    <property type="match status" value="1"/>
</dbReference>
<comment type="cofactor">
    <cofactor evidence="14">
        <name>Zn(2+)</name>
        <dbReference type="ChEBI" id="CHEBI:29105"/>
    </cofactor>
    <text evidence="14">Binds 1 zinc ion per subunit.</text>
</comment>
<organism evidence="18 19">
    <name type="scientific">Rhodococcus rhodnii</name>
    <dbReference type="NCBI Taxonomy" id="38312"/>
    <lineage>
        <taxon>Bacteria</taxon>
        <taxon>Bacillati</taxon>
        <taxon>Actinomycetota</taxon>
        <taxon>Actinomycetes</taxon>
        <taxon>Mycobacteriales</taxon>
        <taxon>Nocardiaceae</taxon>
        <taxon>Rhodococcus</taxon>
    </lineage>
</organism>
<protein>
    <recommendedName>
        <fullName evidence="14">Threonine--tRNA ligase</fullName>
        <ecNumber evidence="14">6.1.1.3</ecNumber>
    </recommendedName>
    <alternativeName>
        <fullName evidence="14">Threonyl-tRNA synthetase</fullName>
        <shortName evidence="14">ThrRS</shortName>
    </alternativeName>
</protein>
<dbReference type="SUPFAM" id="SSF55681">
    <property type="entry name" value="Class II aaRS and biotin synthetases"/>
    <property type="match status" value="1"/>
</dbReference>
<dbReference type="GO" id="GO:0000049">
    <property type="term" value="F:tRNA binding"/>
    <property type="evidence" value="ECO:0007669"/>
    <property type="project" value="UniProtKB-KW"/>
</dbReference>
<name>A0A6P2CER0_9NOCA</name>